<name>A0ABS7YIE2_9VIBR</name>
<proteinExistence type="predicted"/>
<feature type="coiled-coil region" evidence="2">
    <location>
        <begin position="124"/>
        <end position="189"/>
    </location>
</feature>
<comment type="caution">
    <text evidence="6">The sequence shown here is derived from an EMBL/GenBank/DDBJ whole genome shotgun (WGS) entry which is preliminary data.</text>
</comment>
<evidence type="ECO:0000256" key="1">
    <source>
        <dbReference type="ARBA" id="ARBA00004196"/>
    </source>
</evidence>
<feature type="transmembrane region" description="Helical" evidence="3">
    <location>
        <begin position="26"/>
        <end position="45"/>
    </location>
</feature>
<evidence type="ECO:0000259" key="5">
    <source>
        <dbReference type="Pfam" id="PF25963"/>
    </source>
</evidence>
<dbReference type="RefSeq" id="WP_225249796.1">
    <property type="nucleotide sequence ID" value="NZ_JAIWIU010000027.1"/>
</dbReference>
<dbReference type="InterPro" id="IPR050739">
    <property type="entry name" value="MFP"/>
</dbReference>
<organism evidence="6 7">
    <name type="scientific">Vibrio tritonius</name>
    <dbReference type="NCBI Taxonomy" id="1435069"/>
    <lineage>
        <taxon>Bacteria</taxon>
        <taxon>Pseudomonadati</taxon>
        <taxon>Pseudomonadota</taxon>
        <taxon>Gammaproteobacteria</taxon>
        <taxon>Vibrionales</taxon>
        <taxon>Vibrionaceae</taxon>
        <taxon>Vibrio</taxon>
    </lineage>
</organism>
<dbReference type="Pfam" id="PF25963">
    <property type="entry name" value="Beta-barrel_AAEA"/>
    <property type="match status" value="1"/>
</dbReference>
<evidence type="ECO:0000256" key="3">
    <source>
        <dbReference type="SAM" id="Phobius"/>
    </source>
</evidence>
<dbReference type="InterPro" id="IPR058634">
    <property type="entry name" value="AaeA-lik-b-barrel"/>
</dbReference>
<dbReference type="EMBL" id="JAIWIU010000027">
    <property type="protein sequence ID" value="MCA2015453.1"/>
    <property type="molecule type" value="Genomic_DNA"/>
</dbReference>
<keyword evidence="3" id="KW-0812">Transmembrane</keyword>
<dbReference type="PANTHER" id="PTHR30386">
    <property type="entry name" value="MEMBRANE FUSION SUBUNIT OF EMRAB-TOLC MULTIDRUG EFFLUX PUMP"/>
    <property type="match status" value="1"/>
</dbReference>
<dbReference type="InterPro" id="IPR058633">
    <property type="entry name" value="EmrA/FarA_HH"/>
</dbReference>
<comment type="subcellular location">
    <subcellularLocation>
        <location evidence="1">Cell envelope</location>
    </subcellularLocation>
</comment>
<reference evidence="7" key="1">
    <citation type="submission" date="2023-07" db="EMBL/GenBank/DDBJ databases">
        <title>Molecular identification of indigenous halophilic bacteria isolated from red sea cost, biodegradation of synthetic dyes and assessment of degraded metabolite toxicity.</title>
        <authorList>
            <person name="Chaieb K."/>
            <person name="Altayb H.N."/>
        </authorList>
    </citation>
    <scope>NUCLEOTIDE SEQUENCE [LARGE SCALE GENOMIC DNA]</scope>
    <source>
        <strain evidence="7">K20</strain>
    </source>
</reference>
<dbReference type="Gene3D" id="2.40.30.170">
    <property type="match status" value="1"/>
</dbReference>
<dbReference type="SUPFAM" id="SSF111369">
    <property type="entry name" value="HlyD-like secretion proteins"/>
    <property type="match status" value="1"/>
</dbReference>
<evidence type="ECO:0000313" key="7">
    <source>
        <dbReference type="Proteomes" id="UP001199044"/>
    </source>
</evidence>
<evidence type="ECO:0000313" key="6">
    <source>
        <dbReference type="EMBL" id="MCA2015453.1"/>
    </source>
</evidence>
<sequence>MQQNNNENASVDNASLENKANRKKGFAIFGSALLVAAACSGFYYFNYVVGEQSTEDAYVNGNLVQITPEITGTVTRIDVEDGDYVKQGQPLVYLDDADAKIAFESAEANLAQTVRQVRALFNDLEQAKAVVKTKTIALEQAQSDYDRRKNMVKAGGLSREELSHARDVMNSADQDLAAAKQQLQAREAAVHNTTVESHPMVKAAIAQVKKTYLEQQRTVLVAPVSGYVAKRNVQVGQRISQNSDLMAVVPLNDVWVDANFKETQLQDMRIGQKVDLISDLYGDDVVFHGEVESLGIGTGSAFSVLPAQNATGNWIKVVQRLPVRIKLDDEELTAHPLRIGLSMIAEVNTSDTSGPLLSQNTPDKALYSTNVYSQSLAGVDPLIDRIIAENDASDKHYLAKE</sequence>
<keyword evidence="7" id="KW-1185">Reference proteome</keyword>
<feature type="domain" description="Multidrug export protein EmrA/FarA alpha-helical hairpin" evidence="4">
    <location>
        <begin position="98"/>
        <end position="218"/>
    </location>
</feature>
<feature type="domain" description="p-hydroxybenzoic acid efflux pump subunit AaeA-like beta-barrel" evidence="5">
    <location>
        <begin position="255"/>
        <end position="332"/>
    </location>
</feature>
<protein>
    <submittedName>
        <fullName evidence="6">Efflux RND transporter periplasmic adaptor subunit</fullName>
    </submittedName>
</protein>
<keyword evidence="3" id="KW-1133">Transmembrane helix</keyword>
<accession>A0ABS7YIE2</accession>
<dbReference type="Gene3D" id="2.40.50.100">
    <property type="match status" value="1"/>
</dbReference>
<dbReference type="Pfam" id="PF25885">
    <property type="entry name" value="HH_EMRA"/>
    <property type="match status" value="1"/>
</dbReference>
<keyword evidence="2" id="KW-0175">Coiled coil</keyword>
<dbReference type="Proteomes" id="UP001199044">
    <property type="component" value="Unassembled WGS sequence"/>
</dbReference>
<evidence type="ECO:0000256" key="2">
    <source>
        <dbReference type="SAM" id="Coils"/>
    </source>
</evidence>
<dbReference type="Gene3D" id="1.10.287.470">
    <property type="entry name" value="Helix hairpin bin"/>
    <property type="match status" value="1"/>
</dbReference>
<keyword evidence="3" id="KW-0472">Membrane</keyword>
<gene>
    <name evidence="6" type="ORF">LDJ79_04965</name>
</gene>
<dbReference type="PANTHER" id="PTHR30386:SF19">
    <property type="entry name" value="MULTIDRUG EXPORT PROTEIN EMRA-RELATED"/>
    <property type="match status" value="1"/>
</dbReference>
<evidence type="ECO:0000259" key="4">
    <source>
        <dbReference type="Pfam" id="PF25885"/>
    </source>
</evidence>